<sequence length="303" mass="31810">MERKQLEYFLAIAAHGSFTSAAAALRVAQPSLSYVIRTLEREIGAQLFRRLGRGVVLTHAGTELLAPARQVLSDFAQLRTVAQRVVGLVSGRLDVIAETTLAVEPLPTLVGAFRRQHPGVEIHVADPENPAAVIDGVRRGQCELGLTERGVNTAGLATYDLPEQEVLAVLPPSAPRPENGVLSVAALAELDLVTTPPGTTTRSHVDEVLATVGARARIAVETTQRAALVPMVLAGAGATLLPRSLAVEAESGGGIVAALDPPARRRGVLVHAPPPLSPAALAFVEMLRTWQPAPNGVLETPSN</sequence>
<dbReference type="SUPFAM" id="SSF53850">
    <property type="entry name" value="Periplasmic binding protein-like II"/>
    <property type="match status" value="1"/>
</dbReference>
<dbReference type="InterPro" id="IPR050950">
    <property type="entry name" value="HTH-type_LysR_regulators"/>
</dbReference>
<dbReference type="Gene3D" id="3.40.190.290">
    <property type="match status" value="1"/>
</dbReference>
<keyword evidence="3 6" id="KW-0238">DNA-binding</keyword>
<dbReference type="RefSeq" id="WP_132878031.1">
    <property type="nucleotide sequence ID" value="NZ_SLXQ01000007.1"/>
</dbReference>
<dbReference type="InterPro" id="IPR005119">
    <property type="entry name" value="LysR_subst-bd"/>
</dbReference>
<dbReference type="Gene3D" id="1.10.10.10">
    <property type="entry name" value="Winged helix-like DNA-binding domain superfamily/Winged helix DNA-binding domain"/>
    <property type="match status" value="1"/>
</dbReference>
<evidence type="ECO:0000256" key="4">
    <source>
        <dbReference type="ARBA" id="ARBA00023163"/>
    </source>
</evidence>
<dbReference type="PANTHER" id="PTHR30419">
    <property type="entry name" value="HTH-TYPE TRANSCRIPTIONAL REGULATOR YBHD"/>
    <property type="match status" value="1"/>
</dbReference>
<dbReference type="Proteomes" id="UP000294911">
    <property type="component" value="Unassembled WGS sequence"/>
</dbReference>
<protein>
    <submittedName>
        <fullName evidence="6">DNA-binding transcriptional LysR family regulator</fullName>
    </submittedName>
</protein>
<dbReference type="FunFam" id="1.10.10.10:FF:000001">
    <property type="entry name" value="LysR family transcriptional regulator"/>
    <property type="match status" value="1"/>
</dbReference>
<evidence type="ECO:0000256" key="2">
    <source>
        <dbReference type="ARBA" id="ARBA00023015"/>
    </source>
</evidence>
<feature type="domain" description="HTH lysR-type" evidence="5">
    <location>
        <begin position="1"/>
        <end position="58"/>
    </location>
</feature>
<dbReference type="Pfam" id="PF00126">
    <property type="entry name" value="HTH_1"/>
    <property type="match status" value="1"/>
</dbReference>
<comment type="caution">
    <text evidence="6">The sequence shown here is derived from an EMBL/GenBank/DDBJ whole genome shotgun (WGS) entry which is preliminary data.</text>
</comment>
<dbReference type="InterPro" id="IPR036388">
    <property type="entry name" value="WH-like_DNA-bd_sf"/>
</dbReference>
<keyword evidence="4" id="KW-0804">Transcription</keyword>
<evidence type="ECO:0000259" key="5">
    <source>
        <dbReference type="PROSITE" id="PS50931"/>
    </source>
</evidence>
<dbReference type="InterPro" id="IPR036390">
    <property type="entry name" value="WH_DNA-bd_sf"/>
</dbReference>
<gene>
    <name evidence="6" type="ORF">EV191_10748</name>
</gene>
<accession>A0A4R2QQ50</accession>
<keyword evidence="2" id="KW-0805">Transcription regulation</keyword>
<comment type="similarity">
    <text evidence="1">Belongs to the LysR transcriptional regulatory family.</text>
</comment>
<dbReference type="AlphaFoldDB" id="A0A4R2QQ50"/>
<name>A0A4R2QQ50_9PSEU</name>
<evidence type="ECO:0000313" key="7">
    <source>
        <dbReference type="Proteomes" id="UP000294911"/>
    </source>
</evidence>
<proteinExistence type="inferred from homology"/>
<reference evidence="6 7" key="1">
    <citation type="submission" date="2019-03" db="EMBL/GenBank/DDBJ databases">
        <title>Genomic Encyclopedia of Type Strains, Phase IV (KMG-IV): sequencing the most valuable type-strain genomes for metagenomic binning, comparative biology and taxonomic classification.</title>
        <authorList>
            <person name="Goeker M."/>
        </authorList>
    </citation>
    <scope>NUCLEOTIDE SEQUENCE [LARGE SCALE GENOMIC DNA]</scope>
    <source>
        <strain evidence="6 7">DSM 45765</strain>
    </source>
</reference>
<dbReference type="OrthoDB" id="3461141at2"/>
<dbReference type="InterPro" id="IPR000847">
    <property type="entry name" value="LysR_HTH_N"/>
</dbReference>
<evidence type="ECO:0000313" key="6">
    <source>
        <dbReference type="EMBL" id="TCP50788.1"/>
    </source>
</evidence>
<dbReference type="CDD" id="cd05466">
    <property type="entry name" value="PBP2_LTTR_substrate"/>
    <property type="match status" value="1"/>
</dbReference>
<evidence type="ECO:0000256" key="1">
    <source>
        <dbReference type="ARBA" id="ARBA00009437"/>
    </source>
</evidence>
<dbReference type="PRINTS" id="PR00039">
    <property type="entry name" value="HTHLYSR"/>
</dbReference>
<dbReference type="GO" id="GO:0005829">
    <property type="term" value="C:cytosol"/>
    <property type="evidence" value="ECO:0007669"/>
    <property type="project" value="TreeGrafter"/>
</dbReference>
<organism evidence="6 7">
    <name type="scientific">Tamaricihabitans halophyticus</name>
    <dbReference type="NCBI Taxonomy" id="1262583"/>
    <lineage>
        <taxon>Bacteria</taxon>
        <taxon>Bacillati</taxon>
        <taxon>Actinomycetota</taxon>
        <taxon>Actinomycetes</taxon>
        <taxon>Pseudonocardiales</taxon>
        <taxon>Pseudonocardiaceae</taxon>
        <taxon>Tamaricihabitans</taxon>
    </lineage>
</organism>
<dbReference type="PROSITE" id="PS50931">
    <property type="entry name" value="HTH_LYSR"/>
    <property type="match status" value="1"/>
</dbReference>
<keyword evidence="7" id="KW-1185">Reference proteome</keyword>
<dbReference type="GO" id="GO:0003677">
    <property type="term" value="F:DNA binding"/>
    <property type="evidence" value="ECO:0007669"/>
    <property type="project" value="UniProtKB-KW"/>
</dbReference>
<dbReference type="SUPFAM" id="SSF46785">
    <property type="entry name" value="Winged helix' DNA-binding domain"/>
    <property type="match status" value="1"/>
</dbReference>
<dbReference type="Pfam" id="PF03466">
    <property type="entry name" value="LysR_substrate"/>
    <property type="match status" value="1"/>
</dbReference>
<evidence type="ECO:0000256" key="3">
    <source>
        <dbReference type="ARBA" id="ARBA00023125"/>
    </source>
</evidence>
<dbReference type="EMBL" id="SLXQ01000007">
    <property type="protein sequence ID" value="TCP50788.1"/>
    <property type="molecule type" value="Genomic_DNA"/>
</dbReference>
<dbReference type="GO" id="GO:0003700">
    <property type="term" value="F:DNA-binding transcription factor activity"/>
    <property type="evidence" value="ECO:0007669"/>
    <property type="project" value="InterPro"/>
</dbReference>